<evidence type="ECO:0000313" key="2">
    <source>
        <dbReference type="Proteomes" id="UP000237246"/>
    </source>
</evidence>
<sequence length="76" mass="8830">MENVMNPDFIRNVLLQNIYDEEDTSNPGTSECTRLKLDPVSLTSTCKYRTLEELFTKNTVIYLKGGTSFWKDVEIY</sequence>
<evidence type="ECO:0000313" key="1">
    <source>
        <dbReference type="EMBL" id="POI21554.1"/>
    </source>
</evidence>
<organism evidence="1 2">
    <name type="scientific">Bambusicola thoracicus</name>
    <name type="common">Chinese bamboo-partridge</name>
    <name type="synonym">Perdix thoracica</name>
    <dbReference type="NCBI Taxonomy" id="9083"/>
    <lineage>
        <taxon>Eukaryota</taxon>
        <taxon>Metazoa</taxon>
        <taxon>Chordata</taxon>
        <taxon>Craniata</taxon>
        <taxon>Vertebrata</taxon>
        <taxon>Euteleostomi</taxon>
        <taxon>Archelosauria</taxon>
        <taxon>Archosauria</taxon>
        <taxon>Dinosauria</taxon>
        <taxon>Saurischia</taxon>
        <taxon>Theropoda</taxon>
        <taxon>Coelurosauria</taxon>
        <taxon>Aves</taxon>
        <taxon>Neognathae</taxon>
        <taxon>Galloanserae</taxon>
        <taxon>Galliformes</taxon>
        <taxon>Phasianidae</taxon>
        <taxon>Perdicinae</taxon>
        <taxon>Bambusicola</taxon>
    </lineage>
</organism>
<keyword evidence="2" id="KW-1185">Reference proteome</keyword>
<protein>
    <submittedName>
        <fullName evidence="1">Uncharacterized protein</fullName>
    </submittedName>
</protein>
<comment type="caution">
    <text evidence="1">The sequence shown here is derived from an EMBL/GenBank/DDBJ whole genome shotgun (WGS) entry which is preliminary data.</text>
</comment>
<dbReference type="Proteomes" id="UP000237246">
    <property type="component" value="Unassembled WGS sequence"/>
</dbReference>
<dbReference type="AlphaFoldDB" id="A0A2P4SBQ8"/>
<dbReference type="EMBL" id="PPHD01067874">
    <property type="protein sequence ID" value="POI21554.1"/>
    <property type="molecule type" value="Genomic_DNA"/>
</dbReference>
<accession>A0A2P4SBQ8</accession>
<name>A0A2P4SBQ8_BAMTH</name>
<gene>
    <name evidence="1" type="ORF">CIB84_014697</name>
</gene>
<proteinExistence type="predicted"/>
<dbReference type="OrthoDB" id="8879801at2759"/>
<reference evidence="1 2" key="1">
    <citation type="submission" date="2018-01" db="EMBL/GenBank/DDBJ databases">
        <title>Comparison of the Chinese Bamboo Partridge and Red Junglefowl genome sequences highlights the importance of demography in genome evolution.</title>
        <authorList>
            <person name="Tiley G.P."/>
            <person name="Kimball R.T."/>
            <person name="Braun E.L."/>
            <person name="Burleigh J.G."/>
        </authorList>
    </citation>
    <scope>NUCLEOTIDE SEQUENCE [LARGE SCALE GENOMIC DNA]</scope>
    <source>
        <strain evidence="1">RTK389</strain>
        <tissue evidence="1">Blood</tissue>
    </source>
</reference>